<evidence type="ECO:0000256" key="1">
    <source>
        <dbReference type="ARBA" id="ARBA00010164"/>
    </source>
</evidence>
<dbReference type="Pfam" id="PF13657">
    <property type="entry name" value="Couple_hipA"/>
    <property type="match status" value="1"/>
</dbReference>
<feature type="domain" description="HipA N-terminal subdomain 1" evidence="5">
    <location>
        <begin position="5"/>
        <end position="103"/>
    </location>
</feature>
<organism evidence="6 7">
    <name type="scientific">Parvularcula lutaonensis</name>
    <dbReference type="NCBI Taxonomy" id="491923"/>
    <lineage>
        <taxon>Bacteria</taxon>
        <taxon>Pseudomonadati</taxon>
        <taxon>Pseudomonadota</taxon>
        <taxon>Alphaproteobacteria</taxon>
        <taxon>Parvularculales</taxon>
        <taxon>Parvularculaceae</taxon>
        <taxon>Parvularcula</taxon>
    </lineage>
</organism>
<protein>
    <submittedName>
        <fullName evidence="6">Type II toxin-antitoxin system HipA family toxin</fullName>
    </submittedName>
</protein>
<proteinExistence type="inferred from homology"/>
<dbReference type="RefSeq" id="WP_189570482.1">
    <property type="nucleotide sequence ID" value="NZ_BMXU01000001.1"/>
</dbReference>
<evidence type="ECO:0000256" key="3">
    <source>
        <dbReference type="ARBA" id="ARBA00022777"/>
    </source>
</evidence>
<dbReference type="Gene3D" id="1.10.1070.20">
    <property type="match status" value="1"/>
</dbReference>
<evidence type="ECO:0000259" key="4">
    <source>
        <dbReference type="Pfam" id="PF07804"/>
    </source>
</evidence>
<dbReference type="Pfam" id="PF07804">
    <property type="entry name" value="HipA_C"/>
    <property type="match status" value="1"/>
</dbReference>
<dbReference type="InterPro" id="IPR012893">
    <property type="entry name" value="HipA-like_C"/>
</dbReference>
<comment type="caution">
    <text evidence="6">The sequence shown here is derived from an EMBL/GenBank/DDBJ whole genome shotgun (WGS) entry which is preliminary data.</text>
</comment>
<sequence>MTRRLIVWWNGARVGQLALNEYGEPEFAYAADWLAIPNARPVSASLPLQPEPFDRRATLPFFEGLLPEASQRTAIAQALGISERNEFRLLEEIGGEVAGAIEVWPEDIEPSVPSVTGTSRILSDDELVALIDRLPTRPMLAGGEDGLRLSLAGAQSKLPVIYKGGQIALPAPGEPTTHILKPEIARFDGTAENEAFCMRLARAIGLDVAEVQYRTVGDKRFLLIARYDRQAREDGKTNRLHQEDFCQALGFTSARKYASDGGPVFRDCFALVRRMTTRPAAEVLKLLDAALFNAIIGNADAHAKNFSLLYLPDRTQLAPLYDLLSTVAYPDLSQRFAMKIGGRRTLEEIYPADLDKFAKDIEIRAPFVRKRMGEIAEAIIGRSDEVAAALALPNDRRQRLNGVCDNVTGRAKLLLDRLKS</sequence>
<evidence type="ECO:0000256" key="2">
    <source>
        <dbReference type="ARBA" id="ARBA00022679"/>
    </source>
</evidence>
<keyword evidence="7" id="KW-1185">Reference proteome</keyword>
<dbReference type="InterPro" id="IPR052028">
    <property type="entry name" value="HipA_Ser/Thr_kinase"/>
</dbReference>
<dbReference type="PANTHER" id="PTHR37419:SF1">
    <property type="entry name" value="SERINE_THREONINE-PROTEIN KINASE TOXIN HIPA"/>
    <property type="match status" value="1"/>
</dbReference>
<evidence type="ECO:0000313" key="7">
    <source>
        <dbReference type="Proteomes" id="UP001595607"/>
    </source>
</evidence>
<name>A0ABV7MAA3_9PROT</name>
<dbReference type="EMBL" id="JBHRVA010000002">
    <property type="protein sequence ID" value="MFC3302326.1"/>
    <property type="molecule type" value="Genomic_DNA"/>
</dbReference>
<dbReference type="CDD" id="cd17793">
    <property type="entry name" value="HipA"/>
    <property type="match status" value="1"/>
</dbReference>
<reference evidence="7" key="1">
    <citation type="journal article" date="2019" name="Int. J. Syst. Evol. Microbiol.">
        <title>The Global Catalogue of Microorganisms (GCM) 10K type strain sequencing project: providing services to taxonomists for standard genome sequencing and annotation.</title>
        <authorList>
            <consortium name="The Broad Institute Genomics Platform"/>
            <consortium name="The Broad Institute Genome Sequencing Center for Infectious Disease"/>
            <person name="Wu L."/>
            <person name="Ma J."/>
        </authorList>
    </citation>
    <scope>NUCLEOTIDE SEQUENCE [LARGE SCALE GENOMIC DNA]</scope>
    <source>
        <strain evidence="7">KCTC 22245</strain>
    </source>
</reference>
<keyword evidence="3" id="KW-0418">Kinase</keyword>
<evidence type="ECO:0000259" key="5">
    <source>
        <dbReference type="Pfam" id="PF13657"/>
    </source>
</evidence>
<feature type="domain" description="HipA-like C-terminal" evidence="4">
    <location>
        <begin position="149"/>
        <end position="379"/>
    </location>
</feature>
<dbReference type="InterPro" id="IPR017508">
    <property type="entry name" value="HipA_N1"/>
</dbReference>
<comment type="similarity">
    <text evidence="1">Belongs to the HipA Ser/Thr kinase family.</text>
</comment>
<gene>
    <name evidence="6" type="ORF">ACFONP_06230</name>
</gene>
<evidence type="ECO:0000313" key="6">
    <source>
        <dbReference type="EMBL" id="MFC3302326.1"/>
    </source>
</evidence>
<dbReference type="Proteomes" id="UP001595607">
    <property type="component" value="Unassembled WGS sequence"/>
</dbReference>
<dbReference type="NCBIfam" id="TIGR03071">
    <property type="entry name" value="couple_hipA"/>
    <property type="match status" value="1"/>
</dbReference>
<keyword evidence="2" id="KW-0808">Transferase</keyword>
<dbReference type="PANTHER" id="PTHR37419">
    <property type="entry name" value="SERINE/THREONINE-PROTEIN KINASE TOXIN HIPA"/>
    <property type="match status" value="1"/>
</dbReference>
<accession>A0ABV7MAA3</accession>